<dbReference type="EMBL" id="CAJOBI010015632">
    <property type="protein sequence ID" value="CAF4183799.1"/>
    <property type="molecule type" value="Genomic_DNA"/>
</dbReference>
<feature type="transmembrane region" description="Helical" evidence="1">
    <location>
        <begin position="34"/>
        <end position="59"/>
    </location>
</feature>
<evidence type="ECO:0000256" key="1">
    <source>
        <dbReference type="SAM" id="Phobius"/>
    </source>
</evidence>
<feature type="transmembrane region" description="Helical" evidence="1">
    <location>
        <begin position="283"/>
        <end position="301"/>
    </location>
</feature>
<evidence type="ECO:0000313" key="3">
    <source>
        <dbReference type="Proteomes" id="UP000676336"/>
    </source>
</evidence>
<keyword evidence="1" id="KW-0812">Transmembrane</keyword>
<feature type="transmembrane region" description="Helical" evidence="1">
    <location>
        <begin position="240"/>
        <end position="263"/>
    </location>
</feature>
<proteinExistence type="predicted"/>
<evidence type="ECO:0000313" key="2">
    <source>
        <dbReference type="EMBL" id="CAF4183799.1"/>
    </source>
</evidence>
<dbReference type="PANTHER" id="PTHR33444">
    <property type="entry name" value="SI:DKEY-19B23.12-RELATED"/>
    <property type="match status" value="1"/>
</dbReference>
<dbReference type="InterPro" id="IPR040350">
    <property type="entry name" value="TMEM272"/>
</dbReference>
<keyword evidence="1" id="KW-1133">Transmembrane helix</keyword>
<accession>A0A8S2RTX2</accession>
<keyword evidence="1" id="KW-0472">Membrane</keyword>
<dbReference type="AlphaFoldDB" id="A0A8S2RTX2"/>
<dbReference type="Proteomes" id="UP000676336">
    <property type="component" value="Unassembled WGS sequence"/>
</dbReference>
<gene>
    <name evidence="2" type="ORF">SMN809_LOCUS21139</name>
</gene>
<organism evidence="2 3">
    <name type="scientific">Rotaria magnacalcarata</name>
    <dbReference type="NCBI Taxonomy" id="392030"/>
    <lineage>
        <taxon>Eukaryota</taxon>
        <taxon>Metazoa</taxon>
        <taxon>Spiralia</taxon>
        <taxon>Gnathifera</taxon>
        <taxon>Rotifera</taxon>
        <taxon>Eurotatoria</taxon>
        <taxon>Bdelloidea</taxon>
        <taxon>Philodinida</taxon>
        <taxon>Philodinidae</taxon>
        <taxon>Rotaria</taxon>
    </lineage>
</organism>
<feature type="transmembrane region" description="Helical" evidence="1">
    <location>
        <begin position="80"/>
        <end position="100"/>
    </location>
</feature>
<sequence length="318" mass="35961">MATIILTLVLVAGFIFVIKRQSVAGTFVMGCITVFIMMFISLMSFFLFIWFIVGNVWIFGAKKNVQYDNPAASNYCHRTLYQFAFAILIISYLVMCYNRTELFIFSNNKCFDYFSFLSMKYSRQMNPIQKDEMNETARLTSAAASRPYVPVTDVGRTFGTTYFLLSTLLASIVPIIQLGIGLNYKGLCPINQHISTYMIVAGICGLALVGLSLLISLTFICFIPDSTTLTVLASCHVCFNVLAVFIISIFLFIWFILGCIWVFSVRNKVQFQDLLKPNYCQPVLYKAAFIFLIVTIVLACIQCCISCVRQCRSTDNMK</sequence>
<protein>
    <submittedName>
        <fullName evidence="2">Uncharacterized protein</fullName>
    </submittedName>
</protein>
<feature type="transmembrane region" description="Helical" evidence="1">
    <location>
        <begin position="162"/>
        <end position="184"/>
    </location>
</feature>
<reference evidence="2" key="1">
    <citation type="submission" date="2021-02" db="EMBL/GenBank/DDBJ databases">
        <authorList>
            <person name="Nowell W R."/>
        </authorList>
    </citation>
    <scope>NUCLEOTIDE SEQUENCE</scope>
</reference>
<comment type="caution">
    <text evidence="2">The sequence shown here is derived from an EMBL/GenBank/DDBJ whole genome shotgun (WGS) entry which is preliminary data.</text>
</comment>
<dbReference type="PANTHER" id="PTHR33444:SF7">
    <property type="entry name" value="TRANSMEMBRANE PROTEIN 272"/>
    <property type="match status" value="1"/>
</dbReference>
<feature type="transmembrane region" description="Helical" evidence="1">
    <location>
        <begin position="196"/>
        <end position="220"/>
    </location>
</feature>
<name>A0A8S2RTX2_9BILA</name>